<dbReference type="Proteomes" id="UP001558613">
    <property type="component" value="Unassembled WGS sequence"/>
</dbReference>
<organism evidence="1 2">
    <name type="scientific">Cirrhinus molitorella</name>
    <name type="common">mud carp</name>
    <dbReference type="NCBI Taxonomy" id="172907"/>
    <lineage>
        <taxon>Eukaryota</taxon>
        <taxon>Metazoa</taxon>
        <taxon>Chordata</taxon>
        <taxon>Craniata</taxon>
        <taxon>Vertebrata</taxon>
        <taxon>Euteleostomi</taxon>
        <taxon>Actinopterygii</taxon>
        <taxon>Neopterygii</taxon>
        <taxon>Teleostei</taxon>
        <taxon>Ostariophysi</taxon>
        <taxon>Cypriniformes</taxon>
        <taxon>Cyprinidae</taxon>
        <taxon>Labeoninae</taxon>
        <taxon>Labeonini</taxon>
        <taxon>Cirrhinus</taxon>
    </lineage>
</organism>
<comment type="caution">
    <text evidence="1">The sequence shown here is derived from an EMBL/GenBank/DDBJ whole genome shotgun (WGS) entry which is preliminary data.</text>
</comment>
<evidence type="ECO:0000313" key="2">
    <source>
        <dbReference type="Proteomes" id="UP001558613"/>
    </source>
</evidence>
<name>A0ABR3MJ13_9TELE</name>
<dbReference type="EMBL" id="JAYMGO010000012">
    <property type="protein sequence ID" value="KAL1264595.1"/>
    <property type="molecule type" value="Genomic_DNA"/>
</dbReference>
<reference evidence="1 2" key="1">
    <citation type="submission" date="2023-09" db="EMBL/GenBank/DDBJ databases">
        <authorList>
            <person name="Wang M."/>
        </authorList>
    </citation>
    <scope>NUCLEOTIDE SEQUENCE [LARGE SCALE GENOMIC DNA]</scope>
    <source>
        <strain evidence="1">GT-2023</strain>
        <tissue evidence="1">Liver</tissue>
    </source>
</reference>
<keyword evidence="2" id="KW-1185">Reference proteome</keyword>
<protein>
    <submittedName>
        <fullName evidence="1">Uncharacterized protein</fullName>
    </submittedName>
</protein>
<proteinExistence type="predicted"/>
<accession>A0ABR3MJ13</accession>
<sequence>MPPVIIIPSCSPFSSFSTTPPWRPAVAQIMYDEISSHVYNMISERSRVSPCAPRSLYPCSLVQSLAISGFCGFKHACIINGSFTNSSEWRREGERERLLVEDRHTLKSLVVVQSEL</sequence>
<evidence type="ECO:0000313" key="1">
    <source>
        <dbReference type="EMBL" id="KAL1264595.1"/>
    </source>
</evidence>
<gene>
    <name evidence="1" type="ORF">QQF64_004950</name>
</gene>